<evidence type="ECO:0000256" key="5">
    <source>
        <dbReference type="ARBA" id="ARBA00022801"/>
    </source>
</evidence>
<name>A0A158QA54_ENTVE</name>
<evidence type="ECO:0000256" key="1">
    <source>
        <dbReference type="ARBA" id="ARBA00004123"/>
    </source>
</evidence>
<evidence type="ECO:0000256" key="3">
    <source>
        <dbReference type="ARBA" id="ARBA00022552"/>
    </source>
</evidence>
<dbReference type="GO" id="GO:0006401">
    <property type="term" value="P:RNA catabolic process"/>
    <property type="evidence" value="ECO:0007669"/>
    <property type="project" value="InterPro"/>
</dbReference>
<dbReference type="InterPro" id="IPR016438">
    <property type="entry name" value="SKI2-like"/>
</dbReference>
<gene>
    <name evidence="12" type="ORF">EVEC_LOCUS3892</name>
</gene>
<dbReference type="PANTHER" id="PTHR12131:SF7">
    <property type="entry name" value="EXOSOME RNA HELICASE MTR4"/>
    <property type="match status" value="1"/>
</dbReference>
<keyword evidence="5" id="KW-0378">Hydrolase</keyword>
<dbReference type="InterPro" id="IPR011545">
    <property type="entry name" value="DEAD/DEAH_box_helicase_dom"/>
</dbReference>
<dbReference type="OrthoDB" id="64767at2759"/>
<accession>A0A158QA54</accession>
<comment type="subcellular location">
    <subcellularLocation>
        <location evidence="1">Nucleus</location>
    </subcellularLocation>
</comment>
<dbReference type="CDD" id="cd18024">
    <property type="entry name" value="DEXHc_Mtr4-like"/>
    <property type="match status" value="1"/>
</dbReference>
<dbReference type="SUPFAM" id="SSF52540">
    <property type="entry name" value="P-loop containing nucleoside triphosphate hydrolases"/>
    <property type="match status" value="1"/>
</dbReference>
<keyword evidence="3" id="KW-0698">rRNA processing</keyword>
<dbReference type="FunFam" id="3.40.50.300:FF:000141">
    <property type="entry name" value="ATP-dependent RNA helicase DOB1"/>
    <property type="match status" value="1"/>
</dbReference>
<keyword evidence="8" id="KW-0539">Nucleus</keyword>
<dbReference type="Pfam" id="PF08148">
    <property type="entry name" value="DSHCT"/>
    <property type="match status" value="1"/>
</dbReference>
<feature type="domain" description="Helicase C-terminal" evidence="11">
    <location>
        <begin position="390"/>
        <end position="595"/>
    </location>
</feature>
<dbReference type="Gene3D" id="3.40.50.300">
    <property type="entry name" value="P-loop containing nucleotide triphosphate hydrolases"/>
    <property type="match status" value="2"/>
</dbReference>
<dbReference type="CDD" id="cd13154">
    <property type="entry name" value="KOW_Mtr4"/>
    <property type="match status" value="1"/>
</dbReference>
<dbReference type="InterPro" id="IPR050699">
    <property type="entry name" value="RNA-DNA_Helicase"/>
</dbReference>
<dbReference type="InterPro" id="IPR012961">
    <property type="entry name" value="Ski2/MTR4_C"/>
</dbReference>
<dbReference type="GO" id="GO:0003723">
    <property type="term" value="F:RNA binding"/>
    <property type="evidence" value="ECO:0007669"/>
    <property type="project" value="InterPro"/>
</dbReference>
<dbReference type="InterPro" id="IPR014001">
    <property type="entry name" value="Helicase_ATP-bd"/>
</dbReference>
<dbReference type="PANTHER" id="PTHR12131">
    <property type="entry name" value="ATP-DEPENDENT RNA AND DNA HELICASE"/>
    <property type="match status" value="1"/>
</dbReference>
<evidence type="ECO:0000256" key="7">
    <source>
        <dbReference type="ARBA" id="ARBA00022840"/>
    </source>
</evidence>
<dbReference type="WBParaSite" id="EVEC_0000418401-mRNA-1">
    <property type="protein sequence ID" value="EVEC_0000418401-mRNA-1"/>
    <property type="gene ID" value="EVEC_0000418401"/>
</dbReference>
<reference evidence="14" key="1">
    <citation type="submission" date="2016-04" db="UniProtKB">
        <authorList>
            <consortium name="WormBaseParasite"/>
        </authorList>
    </citation>
    <scope>IDENTIFICATION</scope>
</reference>
<evidence type="ECO:0000256" key="2">
    <source>
        <dbReference type="ARBA" id="ARBA00010140"/>
    </source>
</evidence>
<dbReference type="SMART" id="SM00487">
    <property type="entry name" value="DEXDc"/>
    <property type="match status" value="1"/>
</dbReference>
<dbReference type="PROSITE" id="PS51192">
    <property type="entry name" value="HELICASE_ATP_BIND_1"/>
    <property type="match status" value="1"/>
</dbReference>
<dbReference type="GO" id="GO:0005524">
    <property type="term" value="F:ATP binding"/>
    <property type="evidence" value="ECO:0007669"/>
    <property type="project" value="UniProtKB-KW"/>
</dbReference>
<dbReference type="Pfam" id="PF13234">
    <property type="entry name" value="MTR4_beta-barrel"/>
    <property type="match status" value="1"/>
</dbReference>
<dbReference type="GO" id="GO:0000460">
    <property type="term" value="P:maturation of 5.8S rRNA"/>
    <property type="evidence" value="ECO:0007669"/>
    <property type="project" value="TreeGrafter"/>
</dbReference>
<dbReference type="PROSITE" id="PS51194">
    <property type="entry name" value="HELICASE_CTER"/>
    <property type="match status" value="1"/>
</dbReference>
<evidence type="ECO:0000256" key="9">
    <source>
        <dbReference type="SAM" id="Coils"/>
    </source>
</evidence>
<dbReference type="PIRSF" id="PIRSF005198">
    <property type="entry name" value="Antiviral_helicase_SKI2"/>
    <property type="match status" value="1"/>
</dbReference>
<evidence type="ECO:0000313" key="13">
    <source>
        <dbReference type="Proteomes" id="UP000274131"/>
    </source>
</evidence>
<dbReference type="FunFam" id="1.10.3380.30:FF:000002">
    <property type="entry name" value="superkiller viralicidic activity 2-like 2"/>
    <property type="match status" value="1"/>
</dbReference>
<dbReference type="InterPro" id="IPR027417">
    <property type="entry name" value="P-loop_NTPase"/>
</dbReference>
<feature type="coiled-coil region" evidence="9">
    <location>
        <begin position="798"/>
        <end position="870"/>
    </location>
</feature>
<dbReference type="Gene3D" id="2.40.30.300">
    <property type="match status" value="1"/>
</dbReference>
<feature type="domain" description="Helicase ATP-binding" evidence="10">
    <location>
        <begin position="162"/>
        <end position="323"/>
    </location>
</feature>
<dbReference type="AlphaFoldDB" id="A0A158QA54"/>
<dbReference type="SMART" id="SM00490">
    <property type="entry name" value="HELICc"/>
    <property type="match status" value="1"/>
</dbReference>
<dbReference type="Gene3D" id="1.10.3380.30">
    <property type="match status" value="2"/>
</dbReference>
<evidence type="ECO:0000313" key="14">
    <source>
        <dbReference type="WBParaSite" id="EVEC_0000418401-mRNA-1"/>
    </source>
</evidence>
<comment type="similarity">
    <text evidence="2">Belongs to the helicase family. SKI2 subfamily.</text>
</comment>
<dbReference type="InterPro" id="IPR048392">
    <property type="entry name" value="MTR4-like_stalk"/>
</dbReference>
<dbReference type="GO" id="GO:0016787">
    <property type="term" value="F:hydrolase activity"/>
    <property type="evidence" value="ECO:0007669"/>
    <property type="project" value="UniProtKB-KW"/>
</dbReference>
<keyword evidence="13" id="KW-1185">Reference proteome</keyword>
<dbReference type="InterPro" id="IPR025696">
    <property type="entry name" value="Beta-barrel_MTR4"/>
</dbReference>
<evidence type="ECO:0000259" key="10">
    <source>
        <dbReference type="PROSITE" id="PS51192"/>
    </source>
</evidence>
<sequence length="1059" mass="120488">MFDEDAFDAFSDEPLQDRDVVGVGNNVAKVETSGRKETESRSLQFLGVLAGTSGSGDLPSVSSPNKRIADEPLEPIFAYCFFVFGELSKRQRQADETVEESQLFAGIEKHKRNSIHKIVTEGNCSHDVVVPADQDFIPLRSRTTEPAKSYPFVLDAFQKEAINCIDNSESVLVSAHTSAGKTVVALYGLVLYAIAMGLREKQRVIYTSPIKALSNQKFRELQEEFSDVGLMTGDVTLNSEASVLVMTTEILRSMLYRGSEIMREVGWVVFDEIHYMRDKERGVVWEETIILLPDNVHYVFLSATIPNAQQFADWVVFLHHQAVHVICTDYRPVPLQHLIFPAGGSGLYEVVNIQGTFQEDKFAEAMSFLQKSGDAGGDGHKRRGTSGASDVVKIIRTIYERDMIPSIVFSFSRRECEAYATQLTDMDFNDEQSKKLVKEIYLNAVSLLSDEDKKLPQIGRVLPFLLRGIGVHHSGLLPIIKEDREGYVFNLFTFEVLFATETFSMGLNMPARTVVFTSARKFDGRDYRWITSGEFIQMSGRAGRRGKDEKGLVILMVDQQMGQDVAKRIIKGSPDPINSQFRLTYNMVLNLLRVEGVNPEFMLERSFYQFQNYDALPDLYKKVNNKTMQLNSYKVERELELKGYYQMERQIEVFGDAIRAVVTKPVNIVPFFQAGRLIKIVTRGKDFGWGALLQYHKKPNPLEPLSSEMLFILDVAMCFSPESVKDVTNVSQLRPPKPGENGVVEIVPITIDCIAEISSARIKLPRSLKSYEEKQSVGRCIREVLKRFDGVLPPLDPLNDMKIKDRNLEENIRKLEMLENRKKEHPLKDRPDFEALYLKYKNKLTFESELKAAKEELKKAKSLLQLDELVCRKRVLRRLQYCDENDVITRKGRVACEISSADELMLTEMLFSGIFTELSPQHMAALLSCFVFEEKVPVGKLADELSGCLRKMQEFAKRIAKLTKESKLDIDEEKYVESFKPTMMDVVFDWCSGATFAQVLEKTEVFEGSVIRCMRRLEELLREMINAAKAMGNRDVEAKFEEARSKLKRDIVFTASLYL</sequence>
<evidence type="ECO:0000256" key="4">
    <source>
        <dbReference type="ARBA" id="ARBA00022741"/>
    </source>
</evidence>
<dbReference type="InterPro" id="IPR001650">
    <property type="entry name" value="Helicase_C-like"/>
</dbReference>
<keyword evidence="7" id="KW-0067">ATP-binding</keyword>
<evidence type="ECO:0000313" key="12">
    <source>
        <dbReference type="EMBL" id="VDD88900.1"/>
    </source>
</evidence>
<dbReference type="Proteomes" id="UP000274131">
    <property type="component" value="Unassembled WGS sequence"/>
</dbReference>
<dbReference type="SMART" id="SM01142">
    <property type="entry name" value="DSHCT"/>
    <property type="match status" value="1"/>
</dbReference>
<dbReference type="FunFam" id="3.40.50.300:FF:000083">
    <property type="entry name" value="ATP-dependent RNA helicase DOB1"/>
    <property type="match status" value="1"/>
</dbReference>
<dbReference type="GO" id="GO:0005634">
    <property type="term" value="C:nucleus"/>
    <property type="evidence" value="ECO:0007669"/>
    <property type="project" value="UniProtKB-SubCell"/>
</dbReference>
<dbReference type="Pfam" id="PF00270">
    <property type="entry name" value="DEAD"/>
    <property type="match status" value="1"/>
</dbReference>
<dbReference type="FunFam" id="2.40.30.300:FF:000001">
    <property type="entry name" value="Mtr4 exosome RNA helicase"/>
    <property type="match status" value="1"/>
</dbReference>
<dbReference type="STRING" id="51028.A0A158QA54"/>
<dbReference type="Pfam" id="PF21408">
    <property type="entry name" value="MTR4-like_stalk"/>
    <property type="match status" value="1"/>
</dbReference>
<dbReference type="CDD" id="cd18795">
    <property type="entry name" value="SF2_C_Ski2"/>
    <property type="match status" value="1"/>
</dbReference>
<evidence type="ECO:0000256" key="8">
    <source>
        <dbReference type="ARBA" id="ARBA00023242"/>
    </source>
</evidence>
<reference evidence="12 13" key="2">
    <citation type="submission" date="2018-10" db="EMBL/GenBank/DDBJ databases">
        <authorList>
            <consortium name="Pathogen Informatics"/>
        </authorList>
    </citation>
    <scope>NUCLEOTIDE SEQUENCE [LARGE SCALE GENOMIC DNA]</scope>
</reference>
<dbReference type="EMBL" id="UXUI01007709">
    <property type="protein sequence ID" value="VDD88900.1"/>
    <property type="molecule type" value="Genomic_DNA"/>
</dbReference>
<keyword evidence="9" id="KW-0175">Coiled coil</keyword>
<organism evidence="14">
    <name type="scientific">Enterobius vermicularis</name>
    <name type="common">Human pinworm</name>
    <dbReference type="NCBI Taxonomy" id="51028"/>
    <lineage>
        <taxon>Eukaryota</taxon>
        <taxon>Metazoa</taxon>
        <taxon>Ecdysozoa</taxon>
        <taxon>Nematoda</taxon>
        <taxon>Chromadorea</taxon>
        <taxon>Rhabditida</taxon>
        <taxon>Spirurina</taxon>
        <taxon>Oxyuridomorpha</taxon>
        <taxon>Oxyuroidea</taxon>
        <taxon>Oxyuridae</taxon>
        <taxon>Enterobius</taxon>
    </lineage>
</organism>
<protein>
    <submittedName>
        <fullName evidence="14">Superkiller viralicidic activity 2-like 2</fullName>
    </submittedName>
</protein>
<keyword evidence="4" id="KW-0547">Nucleotide-binding</keyword>
<keyword evidence="6" id="KW-0347">Helicase</keyword>
<evidence type="ECO:0000259" key="11">
    <source>
        <dbReference type="PROSITE" id="PS51194"/>
    </source>
</evidence>
<dbReference type="GO" id="GO:0003724">
    <property type="term" value="F:RNA helicase activity"/>
    <property type="evidence" value="ECO:0007669"/>
    <property type="project" value="InterPro"/>
</dbReference>
<evidence type="ECO:0000256" key="6">
    <source>
        <dbReference type="ARBA" id="ARBA00022806"/>
    </source>
</evidence>
<proteinExistence type="inferred from homology"/>